<feature type="domain" description="Gelsolin-like" evidence="3">
    <location>
        <begin position="375"/>
        <end position="421"/>
    </location>
</feature>
<dbReference type="GO" id="GO:0051015">
    <property type="term" value="F:actin filament binding"/>
    <property type="evidence" value="ECO:0007669"/>
    <property type="project" value="InterPro"/>
</dbReference>
<keyword evidence="5" id="KW-1185">Reference proteome</keyword>
<dbReference type="Gene3D" id="3.40.20.10">
    <property type="entry name" value="Severin"/>
    <property type="match status" value="2"/>
</dbReference>
<feature type="compositionally biased region" description="Polar residues" evidence="2">
    <location>
        <begin position="184"/>
        <end position="197"/>
    </location>
</feature>
<gene>
    <name evidence="4" type="ORF">FQN60_013445</name>
</gene>
<dbReference type="CDD" id="cd11280">
    <property type="entry name" value="gelsolin_like"/>
    <property type="match status" value="1"/>
</dbReference>
<feature type="region of interest" description="Disordered" evidence="2">
    <location>
        <begin position="80"/>
        <end position="116"/>
    </location>
</feature>
<keyword evidence="1" id="KW-0009">Actin-binding</keyword>
<feature type="region of interest" description="Disordered" evidence="2">
    <location>
        <begin position="184"/>
        <end position="204"/>
    </location>
</feature>
<dbReference type="GO" id="GO:0051016">
    <property type="term" value="P:barbed-end actin filament capping"/>
    <property type="evidence" value="ECO:0007669"/>
    <property type="project" value="TreeGrafter"/>
</dbReference>
<sequence>MMMARHMSIKERVALLKKSGEADWRNRINKKQDVAKVAVGDQHAQHWELEQSFKKKDDEAQMLIDEFAVSDLLWEPVFPSTFSPPPEPAIRTPSSDESANQTTRSPRPMQVDEKHPWRRKRIAEAEMDCQGMEAHMSIQERKELIVAQEEAWKMKGHGAANDSTQFTVAARMVKKGLASASALQSTVSSKPKNSSLAISKPQEDLEEMSDIEEIKAIPDLTLESDMKLDKLESFLGKINNKVSGLPEATITVTQKKVKEVMSLEDETFSKFYRHVEELPSTTNKVEIDDDFDAIFDPQMLAAREDIRHEYTEQRLNIGLLESKRMKAEKMNKNSGFSDVALAGLASKENFSNVNLRSVNISEQMSNNSATRLVEPRASSLNSGDCFLLITPHNCFVWNGEFANVIEKNKASELANFIQRKRDLGCRANYVQVIEEAVGTNSHAAKDFWKILGGQSSYQSAGTPDEDELYEGAIVETNCIYRLMDDKLVPDDDFWAKVPRCSLLNPKEVLVFDFGSEMYIWHGKEVTLTQRKVAFQLAKHLWNGTFDYTNCDINPLDPGECNPLIPKKGQGRPDWAVFGRLTQHNETTLFKEKFLDWSDSRKTPRAAHV</sequence>
<dbReference type="SUPFAM" id="SSF55753">
    <property type="entry name" value="Actin depolymerizing proteins"/>
    <property type="match status" value="2"/>
</dbReference>
<evidence type="ECO:0000256" key="2">
    <source>
        <dbReference type="SAM" id="MobiDB-lite"/>
    </source>
</evidence>
<dbReference type="Proteomes" id="UP000327493">
    <property type="component" value="Chromosome 22"/>
</dbReference>
<organism evidence="4 5">
    <name type="scientific">Etheostoma spectabile</name>
    <name type="common">orangethroat darter</name>
    <dbReference type="NCBI Taxonomy" id="54343"/>
    <lineage>
        <taxon>Eukaryota</taxon>
        <taxon>Metazoa</taxon>
        <taxon>Chordata</taxon>
        <taxon>Craniata</taxon>
        <taxon>Vertebrata</taxon>
        <taxon>Euteleostomi</taxon>
        <taxon>Actinopterygii</taxon>
        <taxon>Neopterygii</taxon>
        <taxon>Teleostei</taxon>
        <taxon>Neoteleostei</taxon>
        <taxon>Acanthomorphata</taxon>
        <taxon>Eupercaria</taxon>
        <taxon>Perciformes</taxon>
        <taxon>Percoidei</taxon>
        <taxon>Percidae</taxon>
        <taxon>Etheostomatinae</taxon>
        <taxon>Etheostoma</taxon>
    </lineage>
</organism>
<dbReference type="SMART" id="SM00262">
    <property type="entry name" value="GEL"/>
    <property type="match status" value="2"/>
</dbReference>
<reference evidence="4 5" key="1">
    <citation type="submission" date="2019-08" db="EMBL/GenBank/DDBJ databases">
        <title>A chromosome-level genome assembly, high-density linkage maps, and genome scans reveal the genomic architecture of hybrid incompatibilities underlying speciation via character displacement in darters (Percidae: Etheostominae).</title>
        <authorList>
            <person name="Moran R.L."/>
            <person name="Catchen J.M."/>
            <person name="Fuller R.C."/>
        </authorList>
    </citation>
    <scope>NUCLEOTIDE SEQUENCE [LARGE SCALE GENOMIC DNA]</scope>
    <source>
        <strain evidence="4">EspeVRDwgs_2016</strain>
        <tissue evidence="4">Muscle</tissue>
    </source>
</reference>
<evidence type="ECO:0000259" key="3">
    <source>
        <dbReference type="Pfam" id="PF00626"/>
    </source>
</evidence>
<dbReference type="InterPro" id="IPR029006">
    <property type="entry name" value="ADF-H/Gelsolin-like_dom_sf"/>
</dbReference>
<dbReference type="PANTHER" id="PTHR11977">
    <property type="entry name" value="VILLIN"/>
    <property type="match status" value="1"/>
</dbReference>
<protein>
    <recommendedName>
        <fullName evidence="3">Gelsolin-like domain-containing protein</fullName>
    </recommendedName>
</protein>
<dbReference type="AlphaFoldDB" id="A0A5J5CFG3"/>
<dbReference type="GO" id="GO:0005737">
    <property type="term" value="C:cytoplasm"/>
    <property type="evidence" value="ECO:0007669"/>
    <property type="project" value="TreeGrafter"/>
</dbReference>
<evidence type="ECO:0000256" key="1">
    <source>
        <dbReference type="ARBA" id="ARBA00023203"/>
    </source>
</evidence>
<proteinExistence type="predicted"/>
<feature type="compositionally biased region" description="Polar residues" evidence="2">
    <location>
        <begin position="92"/>
        <end position="105"/>
    </location>
</feature>
<dbReference type="GO" id="GO:0051014">
    <property type="term" value="P:actin filament severing"/>
    <property type="evidence" value="ECO:0007669"/>
    <property type="project" value="TreeGrafter"/>
</dbReference>
<dbReference type="InterPro" id="IPR007123">
    <property type="entry name" value="Gelsolin-like_dom"/>
</dbReference>
<dbReference type="EMBL" id="VOFY01000022">
    <property type="protein sequence ID" value="KAA8580487.1"/>
    <property type="molecule type" value="Genomic_DNA"/>
</dbReference>
<accession>A0A5J5CFG3</accession>
<dbReference type="InterPro" id="IPR007122">
    <property type="entry name" value="Villin/Gelsolin"/>
</dbReference>
<dbReference type="GO" id="GO:0015629">
    <property type="term" value="C:actin cytoskeleton"/>
    <property type="evidence" value="ECO:0007669"/>
    <property type="project" value="TreeGrafter"/>
</dbReference>
<dbReference type="GO" id="GO:0008154">
    <property type="term" value="P:actin polymerization or depolymerization"/>
    <property type="evidence" value="ECO:0007669"/>
    <property type="project" value="TreeGrafter"/>
</dbReference>
<evidence type="ECO:0000313" key="5">
    <source>
        <dbReference type="Proteomes" id="UP000327493"/>
    </source>
</evidence>
<comment type="caution">
    <text evidence="4">The sequence shown here is derived from an EMBL/GenBank/DDBJ whole genome shotgun (WGS) entry which is preliminary data.</text>
</comment>
<name>A0A5J5CFG3_9PERO</name>
<evidence type="ECO:0000313" key="4">
    <source>
        <dbReference type="EMBL" id="KAA8580487.1"/>
    </source>
</evidence>
<dbReference type="Pfam" id="PF00626">
    <property type="entry name" value="Gelsolin"/>
    <property type="match status" value="1"/>
</dbReference>
<dbReference type="GO" id="GO:0005546">
    <property type="term" value="F:phosphatidylinositol-4,5-bisphosphate binding"/>
    <property type="evidence" value="ECO:0007669"/>
    <property type="project" value="TreeGrafter"/>
</dbReference>
<dbReference type="PANTHER" id="PTHR11977:SF86">
    <property type="entry name" value="SUPERVILLIN ISOFORM X1"/>
    <property type="match status" value="1"/>
</dbReference>